<feature type="compositionally biased region" description="Basic and acidic residues" evidence="7">
    <location>
        <begin position="8"/>
        <end position="22"/>
    </location>
</feature>
<dbReference type="InterPro" id="IPR037257">
    <property type="entry name" value="T2SS_E_N_sf"/>
</dbReference>
<dbReference type="Proteomes" id="UP000199615">
    <property type="component" value="Unassembled WGS sequence"/>
</dbReference>
<evidence type="ECO:0000256" key="7">
    <source>
        <dbReference type="SAM" id="MobiDB-lite"/>
    </source>
</evidence>
<evidence type="ECO:0000256" key="8">
    <source>
        <dbReference type="SAM" id="Phobius"/>
    </source>
</evidence>
<feature type="transmembrane region" description="Helical" evidence="8">
    <location>
        <begin position="228"/>
        <end position="245"/>
    </location>
</feature>
<evidence type="ECO:0000256" key="3">
    <source>
        <dbReference type="ARBA" id="ARBA00022679"/>
    </source>
</evidence>
<dbReference type="GO" id="GO:0016020">
    <property type="term" value="C:membrane"/>
    <property type="evidence" value="ECO:0007669"/>
    <property type="project" value="UniProtKB-SubCell"/>
</dbReference>
<evidence type="ECO:0000256" key="1">
    <source>
        <dbReference type="ARBA" id="ARBA00004141"/>
    </source>
</evidence>
<dbReference type="OrthoDB" id="7431422at2"/>
<gene>
    <name evidence="9" type="ORF">SAMN05444123_1068</name>
</gene>
<evidence type="ECO:0000313" key="10">
    <source>
        <dbReference type="Proteomes" id="UP000199615"/>
    </source>
</evidence>
<dbReference type="PANTHER" id="PTHR43867:SF2">
    <property type="entry name" value="CELLULOSE SYNTHASE CATALYTIC SUBUNIT A [UDP-FORMING]"/>
    <property type="match status" value="1"/>
</dbReference>
<evidence type="ECO:0000256" key="4">
    <source>
        <dbReference type="ARBA" id="ARBA00022692"/>
    </source>
</evidence>
<dbReference type="Gene3D" id="3.90.550.10">
    <property type="entry name" value="Spore Coat Polysaccharide Biosynthesis Protein SpsA, Chain A"/>
    <property type="match status" value="1"/>
</dbReference>
<evidence type="ECO:0000313" key="9">
    <source>
        <dbReference type="EMBL" id="SEO91785.1"/>
    </source>
</evidence>
<organism evidence="9 10">
    <name type="scientific">Rhodopseudomonas pseudopalustris</name>
    <dbReference type="NCBI Taxonomy" id="1513892"/>
    <lineage>
        <taxon>Bacteria</taxon>
        <taxon>Pseudomonadati</taxon>
        <taxon>Pseudomonadota</taxon>
        <taxon>Alphaproteobacteria</taxon>
        <taxon>Hyphomicrobiales</taxon>
        <taxon>Nitrobacteraceae</taxon>
        <taxon>Rhodopseudomonas</taxon>
    </lineage>
</organism>
<accession>A0A1H8TLR4</accession>
<evidence type="ECO:0000256" key="6">
    <source>
        <dbReference type="ARBA" id="ARBA00023136"/>
    </source>
</evidence>
<feature type="region of interest" description="Disordered" evidence="7">
    <location>
        <begin position="1"/>
        <end position="27"/>
    </location>
</feature>
<keyword evidence="4 8" id="KW-0812">Transmembrane</keyword>
<dbReference type="Pfam" id="PF13641">
    <property type="entry name" value="Glyco_tranf_2_3"/>
    <property type="match status" value="1"/>
</dbReference>
<dbReference type="RefSeq" id="WP_092684241.1">
    <property type="nucleotide sequence ID" value="NZ_FODT01000006.1"/>
</dbReference>
<dbReference type="PANTHER" id="PTHR43867">
    <property type="entry name" value="CELLULOSE SYNTHASE CATALYTIC SUBUNIT A [UDP-FORMING]"/>
    <property type="match status" value="1"/>
</dbReference>
<feature type="transmembrane region" description="Helical" evidence="8">
    <location>
        <begin position="535"/>
        <end position="562"/>
    </location>
</feature>
<name>A0A1H8TLR4_9BRAD</name>
<protein>
    <submittedName>
        <fullName evidence="9">Glycosyltransferase, catalytic subunit of cellulose synthase and poly-beta-1,6-N-acetylglucosamine synthase</fullName>
    </submittedName>
</protein>
<keyword evidence="10" id="KW-1185">Reference proteome</keyword>
<comment type="subcellular location">
    <subcellularLocation>
        <location evidence="1">Membrane</location>
        <topology evidence="1">Multi-pass membrane protein</topology>
    </subcellularLocation>
</comment>
<feature type="transmembrane region" description="Helical" evidence="8">
    <location>
        <begin position="610"/>
        <end position="637"/>
    </location>
</feature>
<evidence type="ECO:0000256" key="2">
    <source>
        <dbReference type="ARBA" id="ARBA00022676"/>
    </source>
</evidence>
<dbReference type="SUPFAM" id="SSF53448">
    <property type="entry name" value="Nucleotide-diphospho-sugar transferases"/>
    <property type="match status" value="1"/>
</dbReference>
<keyword evidence="5 8" id="KW-1133">Transmembrane helix</keyword>
<dbReference type="GO" id="GO:0016757">
    <property type="term" value="F:glycosyltransferase activity"/>
    <property type="evidence" value="ECO:0007669"/>
    <property type="project" value="UniProtKB-KW"/>
</dbReference>
<feature type="transmembrane region" description="Helical" evidence="8">
    <location>
        <begin position="582"/>
        <end position="603"/>
    </location>
</feature>
<dbReference type="InterPro" id="IPR050321">
    <property type="entry name" value="Glycosyltr_2/OpgH_subfam"/>
</dbReference>
<dbReference type="InterPro" id="IPR029044">
    <property type="entry name" value="Nucleotide-diphossugar_trans"/>
</dbReference>
<sequence length="686" mass="75035">MAVGGRGGHSDALGRRRSEDRGSSSWSARPGFLAFWRTPHACADGARHRVHDAATELDCLRGVLAPALLRAAECRARELDVGAERVLIQWGMIDEEAYLRRLAFHLDLPLADLSTADRADCPSSDRQVAAAAETGLIPLRQDGELVWVLAPTIRHTARTLCRVLDRLPNLRGRLRLTSAAALQRFLMQQGRDAIAGAATCDLQQRFAAMSAAPGHAAGPMWRQRLRRFAGLLGLAMPAMIAPGLVANLLAVWFMGFAALRLTACFWPRAAQRPRRRRPDATLPIYTVVAALHREERSVAGLVAAIEALDYPLEKLDVILVIEPNDLATRAAIARLGPRPHLRVLIAPPVAPQTKPKALNCALAFARGSFIAVYDAEDQPEPGQLRAALDTFDRHGATTACAQASLCIDNITHSWLSRTFAAEYAGQFDRLLPGLSEMNLPLPLGGTSNHFRTDVLRAIGGWDPYNVTEDADLGFRLARFGYRSVSFASTTYEEAPITFDNWRRQRARWMKGFIQTWLVHMRHPLRLWRDIGPRGVLALNLIVGGNLLTALVHPLFLGIALASLAGAWLELPAVLQPSPPSPLHWLAIAAGYASTIVVGLRGLAGRGQLRLGFVLLLTPAYWICLSIAAWCAVAQFVWRPYYWEKTVHGVAKRAKAPLPGVAAGPAIRRATNSVSDPRRLLRASASC</sequence>
<keyword evidence="2" id="KW-0328">Glycosyltransferase</keyword>
<reference evidence="10" key="1">
    <citation type="submission" date="2016-10" db="EMBL/GenBank/DDBJ databases">
        <authorList>
            <person name="Varghese N."/>
            <person name="Submissions S."/>
        </authorList>
    </citation>
    <scope>NUCLEOTIDE SEQUENCE [LARGE SCALE GENOMIC DNA]</scope>
    <source>
        <strain evidence="10">DSM 123</strain>
    </source>
</reference>
<keyword evidence="3 9" id="KW-0808">Transferase</keyword>
<dbReference type="EMBL" id="FODT01000006">
    <property type="protein sequence ID" value="SEO91785.1"/>
    <property type="molecule type" value="Genomic_DNA"/>
</dbReference>
<keyword evidence="6 8" id="KW-0472">Membrane</keyword>
<proteinExistence type="predicted"/>
<dbReference type="AlphaFoldDB" id="A0A1H8TLR4"/>
<evidence type="ECO:0000256" key="5">
    <source>
        <dbReference type="ARBA" id="ARBA00022989"/>
    </source>
</evidence>
<dbReference type="SUPFAM" id="SSF160246">
    <property type="entry name" value="EspE N-terminal domain-like"/>
    <property type="match status" value="1"/>
</dbReference>